<dbReference type="PROSITE" id="PS50113">
    <property type="entry name" value="PAC"/>
    <property type="match status" value="1"/>
</dbReference>
<accession>A0AAE3K9Z8</accession>
<dbReference type="SMART" id="SM00086">
    <property type="entry name" value="PAC"/>
    <property type="match status" value="1"/>
</dbReference>
<comment type="caution">
    <text evidence="5">The sequence shown here is derived from an EMBL/GenBank/DDBJ whole genome shotgun (WGS) entry which is preliminary data.</text>
</comment>
<dbReference type="SMART" id="SM00091">
    <property type="entry name" value="PAS"/>
    <property type="match status" value="1"/>
</dbReference>
<dbReference type="EMBL" id="JAKRVX010000002">
    <property type="protein sequence ID" value="MCL9816524.1"/>
    <property type="molecule type" value="Genomic_DNA"/>
</dbReference>
<proteinExistence type="predicted"/>
<dbReference type="PANTHER" id="PTHR47429:SF2">
    <property type="entry name" value="PROTEIN TWIN LOV 1"/>
    <property type="match status" value="1"/>
</dbReference>
<dbReference type="Gene3D" id="3.30.450.20">
    <property type="entry name" value="PAS domain"/>
    <property type="match status" value="2"/>
</dbReference>
<sequence>MTGYDTENVIGRNCRFLQGEKTDQKSVASIRDAVAAGEPIVTEIYNYRADGTPFWNRIQIDPIFGPDGSVTHFFGLQQDITEEVARREQLGQYEQTVQAAGDPIIVIDDRLTVCACNEQFEAFLDRTKSEIIGSDLSQYIESPQKDELYITSSAGTTKIEAVFETRTKLHALCELTFAPLSARDSPGDAVIVLREITAQRQREQRLAVFDRILRHNIRNKIGIIRGHLEIAEENTEADRSVDAIQTAHEGSTELLELAESARLFEKLLQQDRNIDTVVLHSVLQSVFSGSERDVSHTICIEETLSIQTDKELLQQVCQLLIQLAIAHRIAKPTISIHIEESSTIDIVVTMEQVQLPEHELAVIQQGEEAPLIHSDGIQLWFLKWALIELGGDIDVVQHSTATAEVQLSFPTALFQNTTVGR</sequence>
<evidence type="ECO:0000313" key="6">
    <source>
        <dbReference type="Proteomes" id="UP001203207"/>
    </source>
</evidence>
<protein>
    <submittedName>
        <fullName evidence="5">PAS domain-containing protein</fullName>
    </submittedName>
</protein>
<reference evidence="5" key="2">
    <citation type="submission" date="2022-02" db="EMBL/GenBank/DDBJ databases">
        <authorList>
            <person name="Elcheninov A.G."/>
            <person name="Sorokin D.Y."/>
            <person name="Kublanov I.V."/>
        </authorList>
    </citation>
    <scope>NUCLEOTIDE SEQUENCE</scope>
    <source>
        <strain evidence="5">AArc-St2</strain>
    </source>
</reference>
<dbReference type="NCBIfam" id="TIGR00229">
    <property type="entry name" value="sensory_box"/>
    <property type="match status" value="2"/>
</dbReference>
<dbReference type="Gene3D" id="3.30.565.10">
    <property type="entry name" value="Histidine kinase-like ATPase, C-terminal domain"/>
    <property type="match status" value="1"/>
</dbReference>
<feature type="domain" description="PAC" evidence="4">
    <location>
        <begin position="40"/>
        <end position="92"/>
    </location>
</feature>
<dbReference type="InterPro" id="IPR013767">
    <property type="entry name" value="PAS_fold"/>
</dbReference>
<organism evidence="5 6">
    <name type="scientific">Natronocalculus amylovorans</name>
    <dbReference type="NCBI Taxonomy" id="2917812"/>
    <lineage>
        <taxon>Archaea</taxon>
        <taxon>Methanobacteriati</taxon>
        <taxon>Methanobacteriota</taxon>
        <taxon>Stenosarchaea group</taxon>
        <taxon>Halobacteria</taxon>
        <taxon>Halobacteriales</taxon>
        <taxon>Haloferacaceae</taxon>
        <taxon>Natronocalculus</taxon>
    </lineage>
</organism>
<reference evidence="5" key="1">
    <citation type="journal article" date="2022" name="Syst. Appl. Microbiol.">
        <title>Natronocalculus amylovorans gen. nov., sp. nov., and Natranaeroarchaeum aerophilus sp. nov., dominant culturable amylolytic natronoarchaea from hypersaline soda lakes in southwestern Siberia.</title>
        <authorList>
            <person name="Sorokin D.Y."/>
            <person name="Elcheninov A.G."/>
            <person name="Khizhniak T.V."/>
            <person name="Koenen M."/>
            <person name="Bale N.J."/>
            <person name="Damste J.S.S."/>
            <person name="Kublanov I.V."/>
        </authorList>
    </citation>
    <scope>NUCLEOTIDE SEQUENCE</scope>
    <source>
        <strain evidence="5">AArc-St2</strain>
    </source>
</reference>
<keyword evidence="3" id="KW-0157">Chromophore</keyword>
<gene>
    <name evidence="5" type="ORF">AArcSt2_06145</name>
</gene>
<keyword evidence="2" id="KW-0288">FMN</keyword>
<dbReference type="RefSeq" id="WP_250583451.1">
    <property type="nucleotide sequence ID" value="NZ_JAKRVX010000002.1"/>
</dbReference>
<evidence type="ECO:0000256" key="1">
    <source>
        <dbReference type="ARBA" id="ARBA00022630"/>
    </source>
</evidence>
<dbReference type="InterPro" id="IPR001610">
    <property type="entry name" value="PAC"/>
</dbReference>
<evidence type="ECO:0000256" key="2">
    <source>
        <dbReference type="ARBA" id="ARBA00022643"/>
    </source>
</evidence>
<dbReference type="AlphaFoldDB" id="A0AAE3K9Z8"/>
<dbReference type="CDD" id="cd00130">
    <property type="entry name" value="PAS"/>
    <property type="match status" value="2"/>
</dbReference>
<dbReference type="SUPFAM" id="SSF55785">
    <property type="entry name" value="PYP-like sensor domain (PAS domain)"/>
    <property type="match status" value="2"/>
</dbReference>
<evidence type="ECO:0000256" key="3">
    <source>
        <dbReference type="ARBA" id="ARBA00022991"/>
    </source>
</evidence>
<evidence type="ECO:0000313" key="5">
    <source>
        <dbReference type="EMBL" id="MCL9816524.1"/>
    </source>
</evidence>
<dbReference type="Pfam" id="PF00989">
    <property type="entry name" value="PAS"/>
    <property type="match status" value="1"/>
</dbReference>
<keyword evidence="1" id="KW-0285">Flavoprotein</keyword>
<dbReference type="Proteomes" id="UP001203207">
    <property type="component" value="Unassembled WGS sequence"/>
</dbReference>
<evidence type="ECO:0000259" key="4">
    <source>
        <dbReference type="PROSITE" id="PS50113"/>
    </source>
</evidence>
<dbReference type="InterPro" id="IPR036890">
    <property type="entry name" value="HATPase_C_sf"/>
</dbReference>
<dbReference type="InterPro" id="IPR035965">
    <property type="entry name" value="PAS-like_dom_sf"/>
</dbReference>
<name>A0AAE3K9Z8_9EURY</name>
<dbReference type="InterPro" id="IPR000700">
    <property type="entry name" value="PAS-assoc_C"/>
</dbReference>
<keyword evidence="6" id="KW-1185">Reference proteome</keyword>
<dbReference type="PANTHER" id="PTHR47429">
    <property type="entry name" value="PROTEIN TWIN LOV 1"/>
    <property type="match status" value="1"/>
</dbReference>
<dbReference type="InterPro" id="IPR000014">
    <property type="entry name" value="PAS"/>
</dbReference>
<dbReference type="GO" id="GO:0006355">
    <property type="term" value="P:regulation of DNA-templated transcription"/>
    <property type="evidence" value="ECO:0007669"/>
    <property type="project" value="InterPro"/>
</dbReference>
<dbReference type="Pfam" id="PF13426">
    <property type="entry name" value="PAS_9"/>
    <property type="match status" value="1"/>
</dbReference>